<dbReference type="EMBL" id="VSSQ01034634">
    <property type="protein sequence ID" value="MPM86651.1"/>
    <property type="molecule type" value="Genomic_DNA"/>
</dbReference>
<comment type="caution">
    <text evidence="2">The sequence shown here is derived from an EMBL/GenBank/DDBJ whole genome shotgun (WGS) entry which is preliminary data.</text>
</comment>
<protein>
    <submittedName>
        <fullName evidence="2">Uncharacterized protein</fullName>
    </submittedName>
</protein>
<dbReference type="AlphaFoldDB" id="A0A645DBG2"/>
<reference evidence="2" key="1">
    <citation type="submission" date="2019-08" db="EMBL/GenBank/DDBJ databases">
        <authorList>
            <person name="Kucharzyk K."/>
            <person name="Murdoch R.W."/>
            <person name="Higgins S."/>
            <person name="Loffler F."/>
        </authorList>
    </citation>
    <scope>NUCLEOTIDE SEQUENCE</scope>
</reference>
<feature type="region of interest" description="Disordered" evidence="1">
    <location>
        <begin position="58"/>
        <end position="139"/>
    </location>
</feature>
<organism evidence="2">
    <name type="scientific">bioreactor metagenome</name>
    <dbReference type="NCBI Taxonomy" id="1076179"/>
    <lineage>
        <taxon>unclassified sequences</taxon>
        <taxon>metagenomes</taxon>
        <taxon>ecological metagenomes</taxon>
    </lineage>
</organism>
<name>A0A645DBG2_9ZZZZ</name>
<gene>
    <name evidence="2" type="ORF">SDC9_133741</name>
</gene>
<proteinExistence type="predicted"/>
<sequence>MMVLTVTAISTWVNFSMPPGPSGISVRWRSSLPESGSMRATARPCAGFKPCRRQAKFGAGVRPSSISARTSPGGNGSPSVRRAARASSSATAKCSKPTADSTPPICATPRRPPPSSPPEQKRRSNRSSPSTDSVIWKFPGSPNSKLRPRCCTAISRPSAPSIATMSSSIVWCRMCNGASAAIFSISRPTAPNATNAAAGSAMRRFSFRPRFTTCTQRVSSANGSMMCSAAAIPRAVTPTSPPTTAIRRRQPISAFPAGPTPASSAPGGSIWFTATAGFLQPMPKRSTAGSTFRRSIRTMDCAATPVSATGSSLKPKPRKR</sequence>
<evidence type="ECO:0000256" key="1">
    <source>
        <dbReference type="SAM" id="MobiDB-lite"/>
    </source>
</evidence>
<accession>A0A645DBG2</accession>
<feature type="compositionally biased region" description="Low complexity" evidence="1">
    <location>
        <begin position="77"/>
        <end position="109"/>
    </location>
</feature>
<evidence type="ECO:0000313" key="2">
    <source>
        <dbReference type="EMBL" id="MPM86651.1"/>
    </source>
</evidence>